<dbReference type="InterPro" id="IPR011051">
    <property type="entry name" value="RmlC_Cupin_sf"/>
</dbReference>
<protein>
    <submittedName>
        <fullName evidence="2">Cupin domain-containing protein</fullName>
    </submittedName>
</protein>
<gene>
    <name evidence="2" type="ORF">AB8S09_10440</name>
</gene>
<dbReference type="PANTHER" id="PTHR37694">
    <property type="entry name" value="SLR8022 PROTEIN"/>
    <property type="match status" value="1"/>
</dbReference>
<dbReference type="RefSeq" id="WP_369869086.1">
    <property type="nucleotide sequence ID" value="NZ_JBGFFE010000014.1"/>
</dbReference>
<dbReference type="Pfam" id="PF07883">
    <property type="entry name" value="Cupin_2"/>
    <property type="match status" value="1"/>
</dbReference>
<name>A0ABV4DYT6_9CLOT</name>
<keyword evidence="3" id="KW-1185">Reference proteome</keyword>
<feature type="domain" description="Cupin type-2" evidence="1">
    <location>
        <begin position="42"/>
        <end position="107"/>
    </location>
</feature>
<evidence type="ECO:0000313" key="2">
    <source>
        <dbReference type="EMBL" id="MEY8764053.1"/>
    </source>
</evidence>
<sequence length="111" mass="12043">MDNLIKNIQFSKVLDLRELVKYSEGQVISRTIAQTPSVSITLFSLDKGEGISAHTTDGDAMVQVLDGKASITIGNKNFAVNSGETIIMPSGIQHALQAVEKFKMLLTVVKH</sequence>
<dbReference type="InterPro" id="IPR014710">
    <property type="entry name" value="RmlC-like_jellyroll"/>
</dbReference>
<dbReference type="PANTHER" id="PTHR37694:SF1">
    <property type="entry name" value="SLR8022 PROTEIN"/>
    <property type="match status" value="1"/>
</dbReference>
<reference evidence="2 3" key="1">
    <citation type="submission" date="2024-08" db="EMBL/GenBank/DDBJ databases">
        <title>Clostridium lapicellarii sp. nov., and Clostridium renhuaiense sp. nov., two species isolated from the mud in a fermentation cellar used for producing sauce-flavour Chinese liquors.</title>
        <authorList>
            <person name="Yang F."/>
            <person name="Wang H."/>
            <person name="Chen L.Q."/>
            <person name="Zhou N."/>
            <person name="Lu J.J."/>
            <person name="Pu X.X."/>
            <person name="Wan B."/>
            <person name="Wang L."/>
            <person name="Liu S.J."/>
        </authorList>
    </citation>
    <scope>NUCLEOTIDE SEQUENCE [LARGE SCALE GENOMIC DNA]</scope>
    <source>
        <strain evidence="2 3">MT-113</strain>
    </source>
</reference>
<dbReference type="Proteomes" id="UP001565220">
    <property type="component" value="Unassembled WGS sequence"/>
</dbReference>
<comment type="caution">
    <text evidence="2">The sequence shown here is derived from an EMBL/GenBank/DDBJ whole genome shotgun (WGS) entry which is preliminary data.</text>
</comment>
<dbReference type="SUPFAM" id="SSF51182">
    <property type="entry name" value="RmlC-like cupins"/>
    <property type="match status" value="1"/>
</dbReference>
<evidence type="ECO:0000313" key="3">
    <source>
        <dbReference type="Proteomes" id="UP001565220"/>
    </source>
</evidence>
<accession>A0ABV4DYT6</accession>
<organism evidence="2 3">
    <name type="scientific">Clostridium lapidicellarium</name>
    <dbReference type="NCBI Taxonomy" id="3240931"/>
    <lineage>
        <taxon>Bacteria</taxon>
        <taxon>Bacillati</taxon>
        <taxon>Bacillota</taxon>
        <taxon>Clostridia</taxon>
        <taxon>Eubacteriales</taxon>
        <taxon>Clostridiaceae</taxon>
        <taxon>Clostridium</taxon>
    </lineage>
</organism>
<dbReference type="EMBL" id="JBGFFE010000014">
    <property type="protein sequence ID" value="MEY8764053.1"/>
    <property type="molecule type" value="Genomic_DNA"/>
</dbReference>
<evidence type="ECO:0000259" key="1">
    <source>
        <dbReference type="Pfam" id="PF07883"/>
    </source>
</evidence>
<proteinExistence type="predicted"/>
<dbReference type="Gene3D" id="2.60.120.10">
    <property type="entry name" value="Jelly Rolls"/>
    <property type="match status" value="1"/>
</dbReference>
<dbReference type="CDD" id="cd02230">
    <property type="entry name" value="cupin_HP0902-like"/>
    <property type="match status" value="1"/>
</dbReference>
<dbReference type="InterPro" id="IPR013096">
    <property type="entry name" value="Cupin_2"/>
</dbReference>